<keyword evidence="3" id="KW-1185">Reference proteome</keyword>
<protein>
    <submittedName>
        <fullName evidence="2">Uncharacterized protein</fullName>
    </submittedName>
</protein>
<name>A0A484KG72_9ASTE</name>
<evidence type="ECO:0000256" key="1">
    <source>
        <dbReference type="SAM" id="MobiDB-lite"/>
    </source>
</evidence>
<reference evidence="2 3" key="1">
    <citation type="submission" date="2018-04" db="EMBL/GenBank/DDBJ databases">
        <authorList>
            <person name="Vogel A."/>
        </authorList>
    </citation>
    <scope>NUCLEOTIDE SEQUENCE [LARGE SCALE GENOMIC DNA]</scope>
</reference>
<gene>
    <name evidence="2" type="ORF">CCAM_LOCUS6697</name>
</gene>
<dbReference type="AlphaFoldDB" id="A0A484KG72"/>
<feature type="region of interest" description="Disordered" evidence="1">
    <location>
        <begin position="48"/>
        <end position="67"/>
    </location>
</feature>
<feature type="region of interest" description="Disordered" evidence="1">
    <location>
        <begin position="1"/>
        <end position="37"/>
    </location>
</feature>
<accession>A0A484KG72</accession>
<evidence type="ECO:0000313" key="3">
    <source>
        <dbReference type="Proteomes" id="UP000595140"/>
    </source>
</evidence>
<dbReference type="EMBL" id="OOIL02000448">
    <property type="protein sequence ID" value="VFQ64921.1"/>
    <property type="molecule type" value="Genomic_DNA"/>
</dbReference>
<sequence>MAVNPNRRRQQPYPMIPMTFSSDKGDWAPTSNGNSGQSFWRQALQFRQPFSGDGGIQEQQGGPNVGN</sequence>
<proteinExistence type="predicted"/>
<evidence type="ECO:0000313" key="2">
    <source>
        <dbReference type="EMBL" id="VFQ64921.1"/>
    </source>
</evidence>
<dbReference type="Proteomes" id="UP000595140">
    <property type="component" value="Unassembled WGS sequence"/>
</dbReference>
<organism evidence="2 3">
    <name type="scientific">Cuscuta campestris</name>
    <dbReference type="NCBI Taxonomy" id="132261"/>
    <lineage>
        <taxon>Eukaryota</taxon>
        <taxon>Viridiplantae</taxon>
        <taxon>Streptophyta</taxon>
        <taxon>Embryophyta</taxon>
        <taxon>Tracheophyta</taxon>
        <taxon>Spermatophyta</taxon>
        <taxon>Magnoliopsida</taxon>
        <taxon>eudicotyledons</taxon>
        <taxon>Gunneridae</taxon>
        <taxon>Pentapetalae</taxon>
        <taxon>asterids</taxon>
        <taxon>lamiids</taxon>
        <taxon>Solanales</taxon>
        <taxon>Convolvulaceae</taxon>
        <taxon>Cuscuteae</taxon>
        <taxon>Cuscuta</taxon>
        <taxon>Cuscuta subgen. Grammica</taxon>
        <taxon>Cuscuta sect. Cleistogrammica</taxon>
    </lineage>
</organism>
<feature type="compositionally biased region" description="Polar residues" evidence="1">
    <location>
        <begin position="57"/>
        <end position="67"/>
    </location>
</feature>
<feature type="compositionally biased region" description="Basic residues" evidence="1">
    <location>
        <begin position="1"/>
        <end position="10"/>
    </location>
</feature>